<dbReference type="PROSITE" id="PS51118">
    <property type="entry name" value="HTH_HXLR"/>
    <property type="match status" value="1"/>
</dbReference>
<evidence type="ECO:0000256" key="2">
    <source>
        <dbReference type="ARBA" id="ARBA00023125"/>
    </source>
</evidence>
<proteinExistence type="predicted"/>
<protein>
    <submittedName>
        <fullName evidence="5">Helix-turn-helix transcriptional regulator</fullName>
    </submittedName>
</protein>
<dbReference type="Proteomes" id="UP001061862">
    <property type="component" value="Chromosome"/>
</dbReference>
<dbReference type="InterPro" id="IPR036388">
    <property type="entry name" value="WH-like_DNA-bd_sf"/>
</dbReference>
<name>A0ABY6CAB9_9HYPH</name>
<reference evidence="5 6" key="1">
    <citation type="submission" date="2022-09" db="EMBL/GenBank/DDBJ databases">
        <title>Interaction between co-microsymbionts with complementary sets of symbiotic genes in legume-rhizobium systems.</title>
        <authorList>
            <person name="Safronova V."/>
            <person name="Sazanova A."/>
            <person name="Afonin A."/>
            <person name="Chirak E."/>
        </authorList>
    </citation>
    <scope>NUCLEOTIDE SEQUENCE [LARGE SCALE GENOMIC DNA]</scope>
    <source>
        <strain evidence="5 6">A18/4-1</strain>
    </source>
</reference>
<organism evidence="5 6">
    <name type="scientific">Devosia neptuniae</name>
    <dbReference type="NCBI Taxonomy" id="191302"/>
    <lineage>
        <taxon>Bacteria</taxon>
        <taxon>Pseudomonadati</taxon>
        <taxon>Pseudomonadota</taxon>
        <taxon>Alphaproteobacteria</taxon>
        <taxon>Hyphomicrobiales</taxon>
        <taxon>Devosiaceae</taxon>
        <taxon>Devosia</taxon>
    </lineage>
</organism>
<feature type="domain" description="HTH hxlR-type" evidence="4">
    <location>
        <begin position="32"/>
        <end position="132"/>
    </location>
</feature>
<dbReference type="InterPro" id="IPR002577">
    <property type="entry name" value="HTH_HxlR"/>
</dbReference>
<dbReference type="EMBL" id="CP104965">
    <property type="protein sequence ID" value="UXN69062.1"/>
    <property type="molecule type" value="Genomic_DNA"/>
</dbReference>
<gene>
    <name evidence="5" type="ORF">N8A98_17720</name>
</gene>
<sequence length="144" mass="15618">MAEVINAPRGNLPARIADEHLDAAFPEAASTCPVEAAIEVIAGRWKLLVLRSLFLGGAQRFNRLLHSIEGISAKELTRNLRELENAGLVERGATLTRHEGAEAYVLSELGQSLLPVFSEIGSFGERLKNSRVSRRSLGSALEEA</sequence>
<evidence type="ECO:0000313" key="6">
    <source>
        <dbReference type="Proteomes" id="UP001061862"/>
    </source>
</evidence>
<dbReference type="SUPFAM" id="SSF46785">
    <property type="entry name" value="Winged helix' DNA-binding domain"/>
    <property type="match status" value="1"/>
</dbReference>
<accession>A0ABY6CAB9</accession>
<keyword evidence="2" id="KW-0238">DNA-binding</keyword>
<keyword evidence="6" id="KW-1185">Reference proteome</keyword>
<dbReference type="PANTHER" id="PTHR33204">
    <property type="entry name" value="TRANSCRIPTIONAL REGULATOR, MARR FAMILY"/>
    <property type="match status" value="1"/>
</dbReference>
<evidence type="ECO:0000259" key="4">
    <source>
        <dbReference type="PROSITE" id="PS51118"/>
    </source>
</evidence>
<evidence type="ECO:0000256" key="3">
    <source>
        <dbReference type="ARBA" id="ARBA00023163"/>
    </source>
</evidence>
<dbReference type="InterPro" id="IPR036390">
    <property type="entry name" value="WH_DNA-bd_sf"/>
</dbReference>
<dbReference type="RefSeq" id="WP_262167283.1">
    <property type="nucleotide sequence ID" value="NZ_CP104965.1"/>
</dbReference>
<keyword evidence="1" id="KW-0805">Transcription regulation</keyword>
<evidence type="ECO:0000313" key="5">
    <source>
        <dbReference type="EMBL" id="UXN69062.1"/>
    </source>
</evidence>
<dbReference type="Pfam" id="PF01638">
    <property type="entry name" value="HxlR"/>
    <property type="match status" value="1"/>
</dbReference>
<dbReference type="Gene3D" id="1.10.10.10">
    <property type="entry name" value="Winged helix-like DNA-binding domain superfamily/Winged helix DNA-binding domain"/>
    <property type="match status" value="1"/>
</dbReference>
<keyword evidence="3" id="KW-0804">Transcription</keyword>
<evidence type="ECO:0000256" key="1">
    <source>
        <dbReference type="ARBA" id="ARBA00023015"/>
    </source>
</evidence>